<dbReference type="Gene3D" id="3.40.50.300">
    <property type="entry name" value="P-loop containing nucleotide triphosphate hydrolases"/>
    <property type="match status" value="1"/>
</dbReference>
<organism evidence="2 3">
    <name type="scientific">Aminobacter ciceronei</name>
    <dbReference type="NCBI Taxonomy" id="150723"/>
    <lineage>
        <taxon>Bacteria</taxon>
        <taxon>Pseudomonadati</taxon>
        <taxon>Pseudomonadota</taxon>
        <taxon>Alphaproteobacteria</taxon>
        <taxon>Hyphomicrobiales</taxon>
        <taxon>Phyllobacteriaceae</taxon>
        <taxon>Aminobacter</taxon>
    </lineage>
</organism>
<protein>
    <recommendedName>
        <fullName evidence="1">ORC1/DEAH AAA+ ATPase domain-containing protein</fullName>
    </recommendedName>
</protein>
<dbReference type="InterPro" id="IPR027417">
    <property type="entry name" value="P-loop_NTPase"/>
</dbReference>
<dbReference type="SUPFAM" id="SSF52540">
    <property type="entry name" value="P-loop containing nucleoside triphosphate hydrolases"/>
    <property type="match status" value="1"/>
</dbReference>
<evidence type="ECO:0000313" key="3">
    <source>
        <dbReference type="Proteomes" id="UP000587524"/>
    </source>
</evidence>
<sequence>MMQEKNLHPNDPATGNALARLRARMSPQSLFRADRIAKINEGYVKGPNDKALDEAVDQMLDDQAAFHASTGYAKAEADRIRALFVIGESGSGKSTAIRRLFALKEQLQPYVDDYGQNVQLAYSFKAPKPTTAKLVAKTGLRTIGYPIERDDQANVMWDLFREQLKEREVLWLHVDEMQHVVKGSNHATVQDTADVVKNLLQLEDWPLNAIFSGVPGLAAFLEHEDGQLKNRCKILRFEPLRQGQDTRFVQRMVEGIIVRHAEMKPLEALLSEEFANRLLHAASGAFGTSIQITRSAIFGALRAGREEVHPEDFELAYAQSSGCRPGENVFAVANWRSINPSRALHDLVAKYQESEKEALKARSRRG</sequence>
<evidence type="ECO:0000259" key="1">
    <source>
        <dbReference type="Pfam" id="PF13401"/>
    </source>
</evidence>
<dbReference type="EMBL" id="JACJHZ010000055">
    <property type="protein sequence ID" value="MBA9024307.1"/>
    <property type="molecule type" value="Genomic_DNA"/>
</dbReference>
<reference evidence="2 3" key="1">
    <citation type="submission" date="2020-08" db="EMBL/GenBank/DDBJ databases">
        <title>Genomic Encyclopedia of Type Strains, Phase IV (KMG-IV): sequencing the most valuable type-strain genomes for metagenomic binning, comparative biology and taxonomic classification.</title>
        <authorList>
            <person name="Goeker M."/>
        </authorList>
    </citation>
    <scope>NUCLEOTIDE SEQUENCE [LARGE SCALE GENOMIC DNA]</scope>
    <source>
        <strain evidence="2 3">DSM 17455</strain>
    </source>
</reference>
<accession>A0ABR6CGX9</accession>
<dbReference type="Pfam" id="PF13401">
    <property type="entry name" value="AAA_22"/>
    <property type="match status" value="1"/>
</dbReference>
<dbReference type="RefSeq" id="WP_182576071.1">
    <property type="nucleotide sequence ID" value="NZ_JACJHZ010000055.1"/>
</dbReference>
<dbReference type="Proteomes" id="UP000587524">
    <property type="component" value="Unassembled WGS sequence"/>
</dbReference>
<dbReference type="InterPro" id="IPR049945">
    <property type="entry name" value="AAA_22"/>
</dbReference>
<name>A0ABR6CGX9_9HYPH</name>
<evidence type="ECO:0000313" key="2">
    <source>
        <dbReference type="EMBL" id="MBA9024307.1"/>
    </source>
</evidence>
<comment type="caution">
    <text evidence="2">The sequence shown here is derived from an EMBL/GenBank/DDBJ whole genome shotgun (WGS) entry which is preliminary data.</text>
</comment>
<keyword evidence="3" id="KW-1185">Reference proteome</keyword>
<feature type="domain" description="ORC1/DEAH AAA+ ATPase" evidence="1">
    <location>
        <begin position="82"/>
        <end position="218"/>
    </location>
</feature>
<gene>
    <name evidence="2" type="ORF">HNQ97_006346</name>
</gene>
<proteinExistence type="predicted"/>